<name>A0A1I6DI78_9RHOB</name>
<sequence length="144" mass="15853">MIDLVGERNTDRKAVEALAELHLALRDGIALLDARPDPDDPQCRAAMARLAPLHRDHQHRLDEMADIFDAMAETGETWAKWLHDQAGAEAGAPDPVRLAAIRSGERRILGALDACMAQIVNDPVRGTLEQMRQETNDATEALDL</sequence>
<protein>
    <recommendedName>
        <fullName evidence="3">DUF2383 domain-containing protein</fullName>
    </recommendedName>
</protein>
<dbReference type="Proteomes" id="UP000199302">
    <property type="component" value="Unassembled WGS sequence"/>
</dbReference>
<evidence type="ECO:0008006" key="3">
    <source>
        <dbReference type="Google" id="ProtNLM"/>
    </source>
</evidence>
<dbReference type="EMBL" id="FOYI01000003">
    <property type="protein sequence ID" value="SFR05143.1"/>
    <property type="molecule type" value="Genomic_DNA"/>
</dbReference>
<evidence type="ECO:0000313" key="1">
    <source>
        <dbReference type="EMBL" id="SFR05143.1"/>
    </source>
</evidence>
<organism evidence="1 2">
    <name type="scientific">Poseidonocella sedimentorum</name>
    <dbReference type="NCBI Taxonomy" id="871652"/>
    <lineage>
        <taxon>Bacteria</taxon>
        <taxon>Pseudomonadati</taxon>
        <taxon>Pseudomonadota</taxon>
        <taxon>Alphaproteobacteria</taxon>
        <taxon>Rhodobacterales</taxon>
        <taxon>Roseobacteraceae</taxon>
        <taxon>Poseidonocella</taxon>
    </lineage>
</organism>
<evidence type="ECO:0000313" key="2">
    <source>
        <dbReference type="Proteomes" id="UP000199302"/>
    </source>
</evidence>
<dbReference type="AlphaFoldDB" id="A0A1I6DI78"/>
<dbReference type="STRING" id="871652.SAMN04515673_103312"/>
<keyword evidence="2" id="KW-1185">Reference proteome</keyword>
<reference evidence="1 2" key="1">
    <citation type="submission" date="2016-10" db="EMBL/GenBank/DDBJ databases">
        <authorList>
            <person name="de Groot N.N."/>
        </authorList>
    </citation>
    <scope>NUCLEOTIDE SEQUENCE [LARGE SCALE GENOMIC DNA]</scope>
    <source>
        <strain evidence="2">KMM 9023,NRIC 0796,JCM 17311,KCTC 23692</strain>
    </source>
</reference>
<proteinExistence type="predicted"/>
<accession>A0A1I6DI78</accession>
<gene>
    <name evidence="1" type="ORF">SAMN04515673_103312</name>
</gene>
<dbReference type="RefSeq" id="WP_092078383.1">
    <property type="nucleotide sequence ID" value="NZ_FOYI01000003.1"/>
</dbReference>